<comment type="caution">
    <text evidence="2">The sequence shown here is derived from an EMBL/GenBank/DDBJ whole genome shotgun (WGS) entry which is preliminary data.</text>
</comment>
<dbReference type="GO" id="GO:0016853">
    <property type="term" value="F:isomerase activity"/>
    <property type="evidence" value="ECO:0007669"/>
    <property type="project" value="UniProtKB-KW"/>
</dbReference>
<gene>
    <name evidence="2" type="ORF">SD77_2335</name>
</gene>
<organism evidence="2 3">
    <name type="scientific">Bacillus badius</name>
    <dbReference type="NCBI Taxonomy" id="1455"/>
    <lineage>
        <taxon>Bacteria</taxon>
        <taxon>Bacillati</taxon>
        <taxon>Bacillota</taxon>
        <taxon>Bacilli</taxon>
        <taxon>Bacillales</taxon>
        <taxon>Bacillaceae</taxon>
        <taxon>Pseudobacillus</taxon>
    </lineage>
</organism>
<feature type="region of interest" description="Disordered" evidence="1">
    <location>
        <begin position="1"/>
        <end position="54"/>
    </location>
</feature>
<dbReference type="EMBL" id="JXLP01000002">
    <property type="protein sequence ID" value="KIL79881.1"/>
    <property type="molecule type" value="Genomic_DNA"/>
</dbReference>
<feature type="compositionally biased region" description="Polar residues" evidence="1">
    <location>
        <begin position="44"/>
        <end position="54"/>
    </location>
</feature>
<protein>
    <submittedName>
        <fullName evidence="2">Ribose 5-phosphate isomerase B</fullName>
    </submittedName>
</protein>
<keyword evidence="3" id="KW-1185">Reference proteome</keyword>
<evidence type="ECO:0000313" key="3">
    <source>
        <dbReference type="Proteomes" id="UP000031982"/>
    </source>
</evidence>
<evidence type="ECO:0000256" key="1">
    <source>
        <dbReference type="SAM" id="MobiDB-lite"/>
    </source>
</evidence>
<sequence length="81" mass="8606">MSALLIGTEGAQTPAGSAGQVRPRRRFGGEKAHCPPRGKRSAWDGNQQSSSASKIKSTAGFSFSRLIGHEDLIFKQTGLYG</sequence>
<keyword evidence="2" id="KW-0413">Isomerase</keyword>
<proteinExistence type="predicted"/>
<name>A0ABR5AYS7_BACBA</name>
<dbReference type="Proteomes" id="UP000031982">
    <property type="component" value="Unassembled WGS sequence"/>
</dbReference>
<reference evidence="2 3" key="1">
    <citation type="submission" date="2015-01" db="EMBL/GenBank/DDBJ databases">
        <title>Genome Assembly of Bacillus badius MTCC 1458.</title>
        <authorList>
            <person name="Verma A."/>
            <person name="Khatri I."/>
            <person name="Mual P."/>
            <person name="Subramanian S."/>
            <person name="Krishnamurthi S."/>
        </authorList>
    </citation>
    <scope>NUCLEOTIDE SEQUENCE [LARGE SCALE GENOMIC DNA]</scope>
    <source>
        <strain evidence="2 3">MTCC 1458</strain>
    </source>
</reference>
<accession>A0ABR5AYS7</accession>
<evidence type="ECO:0000313" key="2">
    <source>
        <dbReference type="EMBL" id="KIL79881.1"/>
    </source>
</evidence>